<dbReference type="AlphaFoldDB" id="A0A813WQ53"/>
<keyword evidence="3" id="KW-1185">Reference proteome</keyword>
<dbReference type="EMBL" id="CAJNOC010001361">
    <property type="protein sequence ID" value="CAF0858214.1"/>
    <property type="molecule type" value="Genomic_DNA"/>
</dbReference>
<dbReference type="GO" id="GO:0004623">
    <property type="term" value="F:phospholipase A2 activity"/>
    <property type="evidence" value="ECO:0007669"/>
    <property type="project" value="InterPro"/>
</dbReference>
<proteinExistence type="predicted"/>
<organism evidence="2 3">
    <name type="scientific">Brachionus calyciflorus</name>
    <dbReference type="NCBI Taxonomy" id="104777"/>
    <lineage>
        <taxon>Eukaryota</taxon>
        <taxon>Metazoa</taxon>
        <taxon>Spiralia</taxon>
        <taxon>Gnathifera</taxon>
        <taxon>Rotifera</taxon>
        <taxon>Eurotatoria</taxon>
        <taxon>Monogononta</taxon>
        <taxon>Pseudotrocha</taxon>
        <taxon>Ploima</taxon>
        <taxon>Brachionidae</taxon>
        <taxon>Brachionus</taxon>
    </lineage>
</organism>
<dbReference type="Proteomes" id="UP000663879">
    <property type="component" value="Unassembled WGS sequence"/>
</dbReference>
<comment type="caution">
    <text evidence="2">The sequence shown here is derived from an EMBL/GenBank/DDBJ whole genome shotgun (WGS) entry which is preliminary data.</text>
</comment>
<protein>
    <submittedName>
        <fullName evidence="2">Uncharacterized protein</fullName>
    </submittedName>
</protein>
<keyword evidence="1" id="KW-0732">Signal</keyword>
<dbReference type="InterPro" id="IPR036444">
    <property type="entry name" value="PLipase_A2_dom_sf"/>
</dbReference>
<evidence type="ECO:0000313" key="3">
    <source>
        <dbReference type="Proteomes" id="UP000663879"/>
    </source>
</evidence>
<evidence type="ECO:0000256" key="1">
    <source>
        <dbReference type="SAM" id="SignalP"/>
    </source>
</evidence>
<feature type="signal peptide" evidence="1">
    <location>
        <begin position="1"/>
        <end position="19"/>
    </location>
</feature>
<accession>A0A813WQ53</accession>
<dbReference type="SUPFAM" id="SSF48619">
    <property type="entry name" value="Phospholipase A2, PLA2"/>
    <property type="match status" value="1"/>
</dbReference>
<dbReference type="GO" id="GO:0006644">
    <property type="term" value="P:phospholipid metabolic process"/>
    <property type="evidence" value="ECO:0007669"/>
    <property type="project" value="InterPro"/>
</dbReference>
<gene>
    <name evidence="2" type="ORF">OXX778_LOCUS9302</name>
</gene>
<name>A0A813WQ53_9BILA</name>
<sequence>MKLLIPILLGFLLFSTFESKTVHSEHEHEHPHIHKRFLGSVTSWINNNIVNPITSGFNTVVNTISDPLASFGNQLSSIVGTVDNFFSNTLVNAVNDAFTTIKDQSLDLYNMAASFIFSTNPVNDAPADPCQTTCFQRINYQNQLTDYYFDRPNGCISKGFLDPSVEVFNSCCDQHNSCLNSRCCTNDCQSFKNDCDTQYNNCLKQSCVQFIVDDVKFYTCLARASYVASSAVNRTCSTTITQNRKLCYC</sequence>
<evidence type="ECO:0000313" key="2">
    <source>
        <dbReference type="EMBL" id="CAF0858214.1"/>
    </source>
</evidence>
<dbReference type="GO" id="GO:0050482">
    <property type="term" value="P:arachidonate secretion"/>
    <property type="evidence" value="ECO:0007669"/>
    <property type="project" value="InterPro"/>
</dbReference>
<dbReference type="OrthoDB" id="10323145at2759"/>
<feature type="chain" id="PRO_5032940076" evidence="1">
    <location>
        <begin position="20"/>
        <end position="249"/>
    </location>
</feature>
<reference evidence="2" key="1">
    <citation type="submission" date="2021-02" db="EMBL/GenBank/DDBJ databases">
        <authorList>
            <person name="Nowell W R."/>
        </authorList>
    </citation>
    <scope>NUCLEOTIDE SEQUENCE</scope>
    <source>
        <strain evidence="2">Ploen Becks lab</strain>
    </source>
</reference>